<dbReference type="Gene3D" id="1.10.357.140">
    <property type="entry name" value="UbiA prenyltransferase"/>
    <property type="match status" value="1"/>
</dbReference>
<feature type="transmembrane region" description="Helical" evidence="14">
    <location>
        <begin position="146"/>
        <end position="169"/>
    </location>
</feature>
<evidence type="ECO:0000256" key="12">
    <source>
        <dbReference type="ARBA" id="ARBA00042475"/>
    </source>
</evidence>
<evidence type="ECO:0000256" key="2">
    <source>
        <dbReference type="ARBA" id="ARBA00004919"/>
    </source>
</evidence>
<dbReference type="HAMAP" id="MF_00154">
    <property type="entry name" value="CyoE_CtaB"/>
    <property type="match status" value="1"/>
</dbReference>
<protein>
    <recommendedName>
        <fullName evidence="11 14">Protoheme IX farnesyltransferase</fullName>
        <ecNumber evidence="3 14">2.5.1.141</ecNumber>
    </recommendedName>
    <alternativeName>
        <fullName evidence="12 14">Heme B farnesyltransferase</fullName>
    </alternativeName>
    <alternativeName>
        <fullName evidence="10 14">Heme O synthase</fullName>
    </alternativeName>
</protein>
<dbReference type="PANTHER" id="PTHR43448:SF7">
    <property type="entry name" value="4-HYDROXYBENZOATE SOLANESYLTRANSFERASE"/>
    <property type="match status" value="1"/>
</dbReference>
<evidence type="ECO:0000256" key="8">
    <source>
        <dbReference type="ARBA" id="ARBA00023133"/>
    </source>
</evidence>
<dbReference type="Pfam" id="PF01040">
    <property type="entry name" value="UbiA"/>
    <property type="match status" value="1"/>
</dbReference>
<evidence type="ECO:0000256" key="13">
    <source>
        <dbReference type="ARBA" id="ARBA00047690"/>
    </source>
</evidence>
<keyword evidence="7 14" id="KW-1133">Transmembrane helix</keyword>
<feature type="transmembrane region" description="Helical" evidence="14">
    <location>
        <begin position="295"/>
        <end position="314"/>
    </location>
</feature>
<evidence type="ECO:0000256" key="6">
    <source>
        <dbReference type="ARBA" id="ARBA00022692"/>
    </source>
</evidence>
<evidence type="ECO:0000256" key="10">
    <source>
        <dbReference type="ARBA" id="ARBA00030253"/>
    </source>
</evidence>
<comment type="subcellular location">
    <subcellularLocation>
        <location evidence="1 14">Cell membrane</location>
        <topology evidence="1 14">Multi-pass membrane protein</topology>
    </subcellularLocation>
</comment>
<comment type="miscellaneous">
    <text evidence="14">Carbon 2 of the heme B porphyrin ring is defined according to the Fischer nomenclature.</text>
</comment>
<dbReference type="GO" id="GO:0048034">
    <property type="term" value="P:heme O biosynthetic process"/>
    <property type="evidence" value="ECO:0007669"/>
    <property type="project" value="UniProtKB-UniRule"/>
</dbReference>
<feature type="transmembrane region" description="Helical" evidence="14">
    <location>
        <begin position="79"/>
        <end position="99"/>
    </location>
</feature>
<organism evidence="16 17">
    <name type="scientific">Novipirellula herctigrandis</name>
    <dbReference type="NCBI Taxonomy" id="2527986"/>
    <lineage>
        <taxon>Bacteria</taxon>
        <taxon>Pseudomonadati</taxon>
        <taxon>Planctomycetota</taxon>
        <taxon>Planctomycetia</taxon>
        <taxon>Pirellulales</taxon>
        <taxon>Pirellulaceae</taxon>
        <taxon>Novipirellula</taxon>
    </lineage>
</organism>
<keyword evidence="6 14" id="KW-0812">Transmembrane</keyword>
<evidence type="ECO:0000313" key="16">
    <source>
        <dbReference type="EMBL" id="TWT83142.1"/>
    </source>
</evidence>
<evidence type="ECO:0000256" key="9">
    <source>
        <dbReference type="ARBA" id="ARBA00023136"/>
    </source>
</evidence>
<evidence type="ECO:0000313" key="17">
    <source>
        <dbReference type="Proteomes" id="UP000315010"/>
    </source>
</evidence>
<evidence type="ECO:0000256" key="5">
    <source>
        <dbReference type="ARBA" id="ARBA00022679"/>
    </source>
</evidence>
<evidence type="ECO:0000256" key="11">
    <source>
        <dbReference type="ARBA" id="ARBA00040810"/>
    </source>
</evidence>
<comment type="similarity">
    <text evidence="14">Belongs to the UbiA prenyltransferase family. Protoheme IX farnesyltransferase subfamily.</text>
</comment>
<dbReference type="EC" id="2.5.1.141" evidence="3 14"/>
<feature type="transmembrane region" description="Helical" evidence="14">
    <location>
        <begin position="270"/>
        <end position="289"/>
    </location>
</feature>
<keyword evidence="9 14" id="KW-0472">Membrane</keyword>
<comment type="caution">
    <text evidence="16">The sequence shown here is derived from an EMBL/GenBank/DDBJ whole genome shotgun (WGS) entry which is preliminary data.</text>
</comment>
<dbReference type="InterPro" id="IPR000537">
    <property type="entry name" value="UbiA_prenyltransferase"/>
</dbReference>
<feature type="transmembrane region" description="Helical" evidence="14">
    <location>
        <begin position="175"/>
        <end position="192"/>
    </location>
</feature>
<accession>A0A5C5Z738</accession>
<keyword evidence="17" id="KW-1185">Reference proteome</keyword>
<reference evidence="16 17" key="1">
    <citation type="submission" date="2019-02" db="EMBL/GenBank/DDBJ databases">
        <title>Deep-cultivation of Planctomycetes and their phenomic and genomic characterization uncovers novel biology.</title>
        <authorList>
            <person name="Wiegand S."/>
            <person name="Jogler M."/>
            <person name="Boedeker C."/>
            <person name="Pinto D."/>
            <person name="Vollmers J."/>
            <person name="Rivas-Marin E."/>
            <person name="Kohn T."/>
            <person name="Peeters S.H."/>
            <person name="Heuer A."/>
            <person name="Rast P."/>
            <person name="Oberbeckmann S."/>
            <person name="Bunk B."/>
            <person name="Jeske O."/>
            <person name="Meyerdierks A."/>
            <person name="Storesund J.E."/>
            <person name="Kallscheuer N."/>
            <person name="Luecker S."/>
            <person name="Lage O.M."/>
            <person name="Pohl T."/>
            <person name="Merkel B.J."/>
            <person name="Hornburger P."/>
            <person name="Mueller R.-W."/>
            <person name="Bruemmer F."/>
            <person name="Labrenz M."/>
            <person name="Spormann A.M."/>
            <person name="Op Den Camp H."/>
            <person name="Overmann J."/>
            <person name="Amann R."/>
            <person name="Jetten M.S.M."/>
            <person name="Mascher T."/>
            <person name="Medema M.H."/>
            <person name="Devos D.P."/>
            <person name="Kaster A.-K."/>
            <person name="Ovreas L."/>
            <person name="Rohde M."/>
            <person name="Galperin M.Y."/>
            <person name="Jogler C."/>
        </authorList>
    </citation>
    <scope>NUCLEOTIDE SEQUENCE [LARGE SCALE GENOMIC DNA]</scope>
    <source>
        <strain evidence="16 17">CA13</strain>
    </source>
</reference>
<keyword evidence="4 14" id="KW-1003">Cell membrane</keyword>
<dbReference type="GO" id="GO:0005886">
    <property type="term" value="C:plasma membrane"/>
    <property type="evidence" value="ECO:0007669"/>
    <property type="project" value="UniProtKB-SubCell"/>
</dbReference>
<proteinExistence type="inferred from homology"/>
<sequence>MSTDTLTADLSTSKSVPDLLMARSDYVSEDDRVNSESRIGPGEGSHDHPLGDSVSASSSKPTSFKSTAIDLVQLTKPRIVTMILVTTVASASIAAGGLIPMTEMAWLLLGTGMVAASAGAANQIWERAIDCHMPRTAVRPLPDKRMNVFAAAIYTAFLGIVGTAILYFVFDAKPAIAGVTTWLLYVLVYTPMKTRTSFNTTVGAIAGALPVMIGYTAAGGGHIDATGWLLFGILAAWQYPHFMAIAWLYRRQYAAAGFCMSTTVDPSGKSAGWQSIAGSFAILACGLALCMIPEGVVGGIIASIAVASVCYPMLRASLHFFASPDDLMARKLLRSSLLVLPAILIVVTIRSLA</sequence>
<comment type="function">
    <text evidence="14">Converts heme B (protoheme IX) to heme O by substitution of the vinyl group on carbon 2 of heme B porphyrin ring with a hydroxyethyl farnesyl side group.</text>
</comment>
<feature type="transmembrane region" description="Helical" evidence="14">
    <location>
        <begin position="335"/>
        <end position="352"/>
    </location>
</feature>
<evidence type="ECO:0000256" key="1">
    <source>
        <dbReference type="ARBA" id="ARBA00004651"/>
    </source>
</evidence>
<dbReference type="AlphaFoldDB" id="A0A5C5Z738"/>
<evidence type="ECO:0000256" key="3">
    <source>
        <dbReference type="ARBA" id="ARBA00012292"/>
    </source>
</evidence>
<dbReference type="PANTHER" id="PTHR43448">
    <property type="entry name" value="PROTOHEME IX FARNESYLTRANSFERASE, MITOCHONDRIAL"/>
    <property type="match status" value="1"/>
</dbReference>
<dbReference type="GO" id="GO:0008495">
    <property type="term" value="F:protoheme IX farnesyltransferase activity"/>
    <property type="evidence" value="ECO:0007669"/>
    <property type="project" value="UniProtKB-UniRule"/>
</dbReference>
<feature type="compositionally biased region" description="Low complexity" evidence="15">
    <location>
        <begin position="53"/>
        <end position="62"/>
    </location>
</feature>
<feature type="transmembrane region" description="Helical" evidence="14">
    <location>
        <begin position="204"/>
        <end position="223"/>
    </location>
</feature>
<comment type="pathway">
    <text evidence="2 14">Porphyrin-containing compound metabolism; heme O biosynthesis; heme O from protoheme: step 1/1.</text>
</comment>
<feature type="region of interest" description="Disordered" evidence="15">
    <location>
        <begin position="25"/>
        <end position="62"/>
    </location>
</feature>
<keyword evidence="5 14" id="KW-0808">Transferase</keyword>
<keyword evidence="8 14" id="KW-0350">Heme biosynthesis</keyword>
<evidence type="ECO:0000256" key="14">
    <source>
        <dbReference type="HAMAP-Rule" id="MF_00154"/>
    </source>
</evidence>
<dbReference type="InterPro" id="IPR006369">
    <property type="entry name" value="Protohaem_IX_farnesylTrfase"/>
</dbReference>
<dbReference type="EMBL" id="SJPJ01000001">
    <property type="protein sequence ID" value="TWT83142.1"/>
    <property type="molecule type" value="Genomic_DNA"/>
</dbReference>
<dbReference type="Proteomes" id="UP000315010">
    <property type="component" value="Unassembled WGS sequence"/>
</dbReference>
<gene>
    <name evidence="16" type="primary">cyoE</name>
    <name evidence="14" type="synonym">ctaB</name>
    <name evidence="16" type="ORF">CA13_46050</name>
</gene>
<dbReference type="CDD" id="cd13957">
    <property type="entry name" value="PT_UbiA_Cox10"/>
    <property type="match status" value="1"/>
</dbReference>
<dbReference type="PROSITE" id="PS00943">
    <property type="entry name" value="UBIA"/>
    <property type="match status" value="1"/>
</dbReference>
<dbReference type="UniPathway" id="UPA00834">
    <property type="reaction ID" value="UER00712"/>
</dbReference>
<evidence type="ECO:0000256" key="15">
    <source>
        <dbReference type="SAM" id="MobiDB-lite"/>
    </source>
</evidence>
<feature type="transmembrane region" description="Helical" evidence="14">
    <location>
        <begin position="105"/>
        <end position="125"/>
    </location>
</feature>
<dbReference type="InterPro" id="IPR030470">
    <property type="entry name" value="UbiA_prenylTrfase_CS"/>
</dbReference>
<evidence type="ECO:0000256" key="7">
    <source>
        <dbReference type="ARBA" id="ARBA00022989"/>
    </source>
</evidence>
<feature type="transmembrane region" description="Helical" evidence="14">
    <location>
        <begin position="229"/>
        <end position="249"/>
    </location>
</feature>
<comment type="catalytic activity">
    <reaction evidence="13 14">
        <text>heme b + (2E,6E)-farnesyl diphosphate + H2O = Fe(II)-heme o + diphosphate</text>
        <dbReference type="Rhea" id="RHEA:28070"/>
        <dbReference type="ChEBI" id="CHEBI:15377"/>
        <dbReference type="ChEBI" id="CHEBI:33019"/>
        <dbReference type="ChEBI" id="CHEBI:60344"/>
        <dbReference type="ChEBI" id="CHEBI:60530"/>
        <dbReference type="ChEBI" id="CHEBI:175763"/>
        <dbReference type="EC" id="2.5.1.141"/>
    </reaction>
</comment>
<dbReference type="InterPro" id="IPR044878">
    <property type="entry name" value="UbiA_sf"/>
</dbReference>
<name>A0A5C5Z738_9BACT</name>
<evidence type="ECO:0000256" key="4">
    <source>
        <dbReference type="ARBA" id="ARBA00022475"/>
    </source>
</evidence>